<dbReference type="InterPro" id="IPR051450">
    <property type="entry name" value="Gfo/Idh/MocA_Oxidoreductases"/>
</dbReference>
<keyword evidence="4" id="KW-1185">Reference proteome</keyword>
<accession>A0A146G9S8</accession>
<feature type="domain" description="Gfo/Idh/MocA-like oxidoreductase C-terminal" evidence="2">
    <location>
        <begin position="129"/>
        <end position="406"/>
    </location>
</feature>
<dbReference type="Proteomes" id="UP000076023">
    <property type="component" value="Unassembled WGS sequence"/>
</dbReference>
<dbReference type="Gene3D" id="3.40.50.720">
    <property type="entry name" value="NAD(P)-binding Rossmann-like Domain"/>
    <property type="match status" value="1"/>
</dbReference>
<dbReference type="SUPFAM" id="SSF55347">
    <property type="entry name" value="Glyceraldehyde-3-phosphate dehydrogenase-like, C-terminal domain"/>
    <property type="match status" value="1"/>
</dbReference>
<dbReference type="InterPro" id="IPR036291">
    <property type="entry name" value="NAD(P)-bd_dom_sf"/>
</dbReference>
<protein>
    <submittedName>
        <fullName evidence="3">Oxidoreductase family, NAD-binding Rossmann fold</fullName>
    </submittedName>
</protein>
<dbReference type="Pfam" id="PF02894">
    <property type="entry name" value="GFO_IDH_MocA_C"/>
    <property type="match status" value="1"/>
</dbReference>
<evidence type="ECO:0000313" key="3">
    <source>
        <dbReference type="EMBL" id="GAT34405.1"/>
    </source>
</evidence>
<dbReference type="Gene3D" id="3.30.360.10">
    <property type="entry name" value="Dihydrodipicolinate Reductase, domain 2"/>
    <property type="match status" value="1"/>
</dbReference>
<dbReference type="SUPFAM" id="SSF51735">
    <property type="entry name" value="NAD(P)-binding Rossmann-fold domains"/>
    <property type="match status" value="1"/>
</dbReference>
<dbReference type="InterPro" id="IPR004104">
    <property type="entry name" value="Gfo/Idh/MocA-like_OxRdtase_C"/>
</dbReference>
<sequence>MFIQALASTFRDSCDLVAFCDVNSTRMNFYNQEIGQKYGMSPVPTYRAEEFDQLVREVRPDVVIVSSIDRTHHYYIVRAMELGCDVVSEKPLTVDIEKCVEILEAIERTGRKLTVTFNYRYAPIRSKVKELIQDGAIGEVKSVHFEWLLDTQHGADYFRRWHRDKANSGGLMVHKATHHFDLVNWWLDSTPETVFGMGGLAFYGKENARSRGVTKFYERGTDSPEAAGDPFALDLRSSENLKSLYLDAEHEDGYRRDQSVFGEGISIEDTMNVLVRYKSGAQMTYSLHAYAPWEGYRIAFNGTKGRIEVNHQETSYINAGTGALTEGVSSSEQVLLLPLFGKPKVIDIPASEGGHGGGDPIMLREIFEGGKLADPLGRAANHIDGARSILTGIAANESFKTGLPVHVDSLLRVDEWAAFPRSEIASSDLRPEKAGDLAGEVAMR</sequence>
<dbReference type="AlphaFoldDB" id="A0A146G9S8"/>
<evidence type="ECO:0000259" key="1">
    <source>
        <dbReference type="Pfam" id="PF01408"/>
    </source>
</evidence>
<proteinExistence type="predicted"/>
<dbReference type="InterPro" id="IPR000683">
    <property type="entry name" value="Gfo/Idh/MocA-like_OxRdtase_N"/>
</dbReference>
<feature type="domain" description="Gfo/Idh/MocA-like oxidoreductase N-terminal" evidence="1">
    <location>
        <begin position="3"/>
        <end position="117"/>
    </location>
</feature>
<dbReference type="STRING" id="690879.TSACC_22830"/>
<evidence type="ECO:0000313" key="4">
    <source>
        <dbReference type="Proteomes" id="UP000076023"/>
    </source>
</evidence>
<dbReference type="PANTHER" id="PTHR43377:SF2">
    <property type="entry name" value="BINDING ROSSMANN FOLD OXIDOREDUCTASE, PUTATIVE (AFU_ORTHOLOGUE AFUA_4G00560)-RELATED"/>
    <property type="match status" value="1"/>
</dbReference>
<dbReference type="EMBL" id="BDCO01000002">
    <property type="protein sequence ID" value="GAT34405.1"/>
    <property type="molecule type" value="Genomic_DNA"/>
</dbReference>
<gene>
    <name evidence="3" type="ORF">TSACC_22830</name>
</gene>
<reference evidence="4" key="1">
    <citation type="journal article" date="2017" name="Genome Announc.">
        <title>Draft Genome Sequence of Terrimicrobium sacchariphilum NM-5T, a Facultative Anaerobic Soil Bacterium of the Class Spartobacteria.</title>
        <authorList>
            <person name="Qiu Y.L."/>
            <person name="Tourlousse D.M."/>
            <person name="Matsuura N."/>
            <person name="Ohashi A."/>
            <person name="Sekiguchi Y."/>
        </authorList>
    </citation>
    <scope>NUCLEOTIDE SEQUENCE [LARGE SCALE GENOMIC DNA]</scope>
    <source>
        <strain evidence="4">NM-5</strain>
    </source>
</reference>
<dbReference type="GO" id="GO:0000166">
    <property type="term" value="F:nucleotide binding"/>
    <property type="evidence" value="ECO:0007669"/>
    <property type="project" value="InterPro"/>
</dbReference>
<name>A0A146G9S8_TERSA</name>
<comment type="caution">
    <text evidence="3">The sequence shown here is derived from an EMBL/GenBank/DDBJ whole genome shotgun (WGS) entry which is preliminary data.</text>
</comment>
<dbReference type="Pfam" id="PF01408">
    <property type="entry name" value="GFO_IDH_MocA"/>
    <property type="match status" value="1"/>
</dbReference>
<dbReference type="InParanoid" id="A0A146G9S8"/>
<evidence type="ECO:0000259" key="2">
    <source>
        <dbReference type="Pfam" id="PF02894"/>
    </source>
</evidence>
<organism evidence="3 4">
    <name type="scientific">Terrimicrobium sacchariphilum</name>
    <dbReference type="NCBI Taxonomy" id="690879"/>
    <lineage>
        <taxon>Bacteria</taxon>
        <taxon>Pseudomonadati</taxon>
        <taxon>Verrucomicrobiota</taxon>
        <taxon>Terrimicrobiia</taxon>
        <taxon>Terrimicrobiales</taxon>
        <taxon>Terrimicrobiaceae</taxon>
        <taxon>Terrimicrobium</taxon>
    </lineage>
</organism>
<dbReference type="PANTHER" id="PTHR43377">
    <property type="entry name" value="BILIVERDIN REDUCTASE A"/>
    <property type="match status" value="1"/>
</dbReference>